<sequence length="243" mass="26955">MYGELPNRRQYLTTLGAVGVAGLAGCSLGELEAELEDDGEENTTDGEEATSTEVGAETFEEDFDYSGAELADNGWDLDGAFSIEASRLTAERRSNDFAATSIQSGFTGAWQFNDVQNNEGGRGLRFQFLVDLPEDNLDANVDKYTLTVRQLPDGIGKDYVDNNVALLRNEDGEETTMIEPGYDHDGDVHDYRIETDGGQFRLFIDGEEVGAFDDESGLHQEITHIRIRMDGPEQYVDEIKQER</sequence>
<protein>
    <submittedName>
        <fullName evidence="2">Uncharacterized protein</fullName>
    </submittedName>
</protein>
<comment type="caution">
    <text evidence="2">The sequence shown here is derived from an EMBL/GenBank/DDBJ whole genome shotgun (WGS) entry which is preliminary data.</text>
</comment>
<feature type="region of interest" description="Disordered" evidence="1">
    <location>
        <begin position="34"/>
        <end position="56"/>
    </location>
</feature>
<accession>A0A8J7YIL6</accession>
<evidence type="ECO:0000256" key="1">
    <source>
        <dbReference type="SAM" id="MobiDB-lite"/>
    </source>
</evidence>
<dbReference type="RefSeq" id="WP_220587587.1">
    <property type="nucleotide sequence ID" value="NZ_RKLQ01000001.1"/>
</dbReference>
<evidence type="ECO:0000313" key="3">
    <source>
        <dbReference type="Proteomes" id="UP000783863"/>
    </source>
</evidence>
<feature type="compositionally biased region" description="Acidic residues" evidence="1">
    <location>
        <begin position="34"/>
        <end position="50"/>
    </location>
</feature>
<organism evidence="2 3">
    <name type="scientific">Haloarcula salinisoli</name>
    <dbReference type="NCBI Taxonomy" id="2487746"/>
    <lineage>
        <taxon>Archaea</taxon>
        <taxon>Methanobacteriati</taxon>
        <taxon>Methanobacteriota</taxon>
        <taxon>Stenosarchaea group</taxon>
        <taxon>Halobacteria</taxon>
        <taxon>Halobacteriales</taxon>
        <taxon>Haloarculaceae</taxon>
        <taxon>Haloarcula</taxon>
    </lineage>
</organism>
<evidence type="ECO:0000313" key="2">
    <source>
        <dbReference type="EMBL" id="MBX0303379.1"/>
    </source>
</evidence>
<name>A0A8J7YIL6_9EURY</name>
<gene>
    <name evidence="2" type="ORF">EGD98_06795</name>
</gene>
<proteinExistence type="predicted"/>
<dbReference type="Proteomes" id="UP000783863">
    <property type="component" value="Unassembled WGS sequence"/>
</dbReference>
<reference evidence="2" key="1">
    <citation type="submission" date="2021-06" db="EMBL/GenBank/DDBJ databases">
        <title>Halomicroarcula sp. F24A a new haloarchaeum isolated from saline soil.</title>
        <authorList>
            <person name="Duran-Viseras A."/>
            <person name="Sanchez-Porro C."/>
            <person name="Ventosa A."/>
        </authorList>
    </citation>
    <scope>NUCLEOTIDE SEQUENCE</scope>
    <source>
        <strain evidence="2">F24A</strain>
    </source>
</reference>
<dbReference type="AlphaFoldDB" id="A0A8J7YIL6"/>
<dbReference type="EMBL" id="RKLQ01000001">
    <property type="protein sequence ID" value="MBX0303379.1"/>
    <property type="molecule type" value="Genomic_DNA"/>
</dbReference>
<keyword evidence="3" id="KW-1185">Reference proteome</keyword>